<dbReference type="EMBL" id="GBRH01247219">
    <property type="protein sequence ID" value="JAD50676.1"/>
    <property type="molecule type" value="Transcribed_RNA"/>
</dbReference>
<protein>
    <submittedName>
        <fullName evidence="1">Uncharacterized protein</fullName>
    </submittedName>
</protein>
<reference evidence="1" key="2">
    <citation type="journal article" date="2015" name="Data Brief">
        <title>Shoot transcriptome of the giant reed, Arundo donax.</title>
        <authorList>
            <person name="Barrero R.A."/>
            <person name="Guerrero F.D."/>
            <person name="Moolhuijzen P."/>
            <person name="Goolsby J.A."/>
            <person name="Tidwell J."/>
            <person name="Bellgard S.E."/>
            <person name="Bellgard M.I."/>
        </authorList>
    </citation>
    <scope>NUCLEOTIDE SEQUENCE</scope>
    <source>
        <tissue evidence="1">Shoot tissue taken approximately 20 cm above the soil surface</tissue>
    </source>
</reference>
<organism evidence="1">
    <name type="scientific">Arundo donax</name>
    <name type="common">Giant reed</name>
    <name type="synonym">Donax arundinaceus</name>
    <dbReference type="NCBI Taxonomy" id="35708"/>
    <lineage>
        <taxon>Eukaryota</taxon>
        <taxon>Viridiplantae</taxon>
        <taxon>Streptophyta</taxon>
        <taxon>Embryophyta</taxon>
        <taxon>Tracheophyta</taxon>
        <taxon>Spermatophyta</taxon>
        <taxon>Magnoliopsida</taxon>
        <taxon>Liliopsida</taxon>
        <taxon>Poales</taxon>
        <taxon>Poaceae</taxon>
        <taxon>PACMAD clade</taxon>
        <taxon>Arundinoideae</taxon>
        <taxon>Arundineae</taxon>
        <taxon>Arundo</taxon>
    </lineage>
</organism>
<reference evidence="1" key="1">
    <citation type="submission" date="2014-09" db="EMBL/GenBank/DDBJ databases">
        <authorList>
            <person name="Magalhaes I.L.F."/>
            <person name="Oliveira U."/>
            <person name="Santos F.R."/>
            <person name="Vidigal T.H.D.A."/>
            <person name="Brescovit A.D."/>
            <person name="Santos A.J."/>
        </authorList>
    </citation>
    <scope>NUCLEOTIDE SEQUENCE</scope>
    <source>
        <tissue evidence="1">Shoot tissue taken approximately 20 cm above the soil surface</tissue>
    </source>
</reference>
<accession>A0A0A9AHQ6</accession>
<name>A0A0A9AHQ6_ARUDO</name>
<evidence type="ECO:0000313" key="1">
    <source>
        <dbReference type="EMBL" id="JAD50676.1"/>
    </source>
</evidence>
<sequence length="28" mass="3184">MLQDATVLFNVSLTNLVHYLNIFLLTSC</sequence>
<proteinExistence type="predicted"/>
<dbReference type="AlphaFoldDB" id="A0A0A9AHQ6"/>